<gene>
    <name evidence="3" type="ORF">UT30_C0006G0031</name>
</gene>
<accession>A0A0G0QSC5</accession>
<evidence type="ECO:0000313" key="4">
    <source>
        <dbReference type="Proteomes" id="UP000033935"/>
    </source>
</evidence>
<evidence type="ECO:0000313" key="3">
    <source>
        <dbReference type="EMBL" id="KKR04537.1"/>
    </source>
</evidence>
<evidence type="ECO:0008006" key="5">
    <source>
        <dbReference type="Google" id="ProtNLM"/>
    </source>
</evidence>
<sequence>MKRIILFLPLSFVLLGASCFSNGEDGMSENKQTEPRYWVVYEETQCNSFPWERGQQSDVVDAPGVIQLYQNRYDFSLISLDVIDGGNPDLSCKTCGCKTGRKVQAGVATQEDADFLLASGFSEQVKKSLVKTKKEEDQHSSSDSVANNVLSQRAEKLGQEYKPESSSKSSDSTLSTQDKPVVNIADAMADNSTGRHFGDDGMIEQTAKYLQQMLWIFSMDAGSYPEDIQEIDLTGIDLKGITYNPIEQNGMISTYELRVEYSDVIEIMHPF</sequence>
<comment type="caution">
    <text evidence="3">The sequence shown here is derived from an EMBL/GenBank/DDBJ whole genome shotgun (WGS) entry which is preliminary data.</text>
</comment>
<reference evidence="3 4" key="1">
    <citation type="journal article" date="2015" name="Nature">
        <title>rRNA introns, odd ribosomes, and small enigmatic genomes across a large radiation of phyla.</title>
        <authorList>
            <person name="Brown C.T."/>
            <person name="Hug L.A."/>
            <person name="Thomas B.C."/>
            <person name="Sharon I."/>
            <person name="Castelle C.J."/>
            <person name="Singh A."/>
            <person name="Wilkins M.J."/>
            <person name="Williams K.H."/>
            <person name="Banfield J.F."/>
        </authorList>
    </citation>
    <scope>NUCLEOTIDE SEQUENCE [LARGE SCALE GENOMIC DNA]</scope>
</reference>
<feature type="chain" id="PRO_5002534122" description="Lipoprotein" evidence="2">
    <location>
        <begin position="24"/>
        <end position="271"/>
    </location>
</feature>
<feature type="signal peptide" evidence="2">
    <location>
        <begin position="1"/>
        <end position="23"/>
    </location>
</feature>
<feature type="region of interest" description="Disordered" evidence="1">
    <location>
        <begin position="157"/>
        <end position="180"/>
    </location>
</feature>
<dbReference type="AlphaFoldDB" id="A0A0G0QSC5"/>
<evidence type="ECO:0000256" key="1">
    <source>
        <dbReference type="SAM" id="MobiDB-lite"/>
    </source>
</evidence>
<feature type="compositionally biased region" description="Low complexity" evidence="1">
    <location>
        <begin position="166"/>
        <end position="179"/>
    </location>
</feature>
<dbReference type="Proteomes" id="UP000033935">
    <property type="component" value="Unassembled WGS sequence"/>
</dbReference>
<dbReference type="PROSITE" id="PS51257">
    <property type="entry name" value="PROKAR_LIPOPROTEIN"/>
    <property type="match status" value="1"/>
</dbReference>
<keyword evidence="2" id="KW-0732">Signal</keyword>
<proteinExistence type="predicted"/>
<protein>
    <recommendedName>
        <fullName evidence="5">Lipoprotein</fullName>
    </recommendedName>
</protein>
<evidence type="ECO:0000256" key="2">
    <source>
        <dbReference type="SAM" id="SignalP"/>
    </source>
</evidence>
<organism evidence="3 4">
    <name type="scientific">Candidatus Uhrbacteria bacterium GW2011_GWF2_39_13</name>
    <dbReference type="NCBI Taxonomy" id="1618995"/>
    <lineage>
        <taxon>Bacteria</taxon>
        <taxon>Candidatus Uhriibacteriota</taxon>
    </lineage>
</organism>
<name>A0A0G0QSC5_9BACT</name>
<dbReference type="EMBL" id="LBWG01000006">
    <property type="protein sequence ID" value="KKR04537.1"/>
    <property type="molecule type" value="Genomic_DNA"/>
</dbReference>